<dbReference type="Bgee" id="WBGene00015672">
    <property type="expression patterns" value="Expressed in multicellular organism and 2 other cell types or tissues"/>
</dbReference>
<proteinExistence type="predicted"/>
<dbReference type="WormBase" id="C10E2.1">
    <property type="protein sequence ID" value="CE47438"/>
    <property type="gene ID" value="WBGene00015672"/>
</dbReference>
<evidence type="ECO:0000313" key="2">
    <source>
        <dbReference type="Proteomes" id="UP000001940"/>
    </source>
</evidence>
<dbReference type="AlphaFoldDB" id="O17327"/>
<dbReference type="PaxDb" id="6239-C10E2.1"/>
<gene>
    <name evidence="1 3" type="ORF">C10E2.1</name>
    <name evidence="1" type="ORF">CELE_C10E2.1</name>
</gene>
<name>O17327_CAEEL</name>
<dbReference type="FunCoup" id="O17327">
    <property type="interactions" value="813"/>
</dbReference>
<dbReference type="InParanoid" id="O17327"/>
<dbReference type="Proteomes" id="UP000001940">
    <property type="component" value="Chromosome X"/>
</dbReference>
<dbReference type="AGR" id="WB:WBGene00015672"/>
<dbReference type="EMBL" id="BX284606">
    <property type="protein sequence ID" value="CCD64111.2"/>
    <property type="molecule type" value="Genomic_DNA"/>
</dbReference>
<accession>O17327</accession>
<dbReference type="OMA" id="NQCEIER"/>
<reference evidence="1 2" key="1">
    <citation type="journal article" date="1998" name="Science">
        <title>Genome sequence of the nematode C. elegans: a platform for investigating biology.</title>
        <authorList>
            <consortium name="The C. elegans sequencing consortium"/>
            <person name="Sulson J.E."/>
            <person name="Waterston R."/>
        </authorList>
    </citation>
    <scope>NUCLEOTIDE SEQUENCE [LARGE SCALE GENOMIC DNA]</scope>
    <source>
        <strain evidence="1 2">Bristol N2</strain>
    </source>
</reference>
<dbReference type="eggNOG" id="ENOG502TI3Z">
    <property type="taxonomic scope" value="Eukaryota"/>
</dbReference>
<dbReference type="HOGENOM" id="CLU_597492_0_0_1"/>
<evidence type="ECO:0000313" key="3">
    <source>
        <dbReference type="WormBase" id="C10E2.1"/>
    </source>
</evidence>
<organism evidence="1 2">
    <name type="scientific">Caenorhabditis elegans</name>
    <dbReference type="NCBI Taxonomy" id="6239"/>
    <lineage>
        <taxon>Eukaryota</taxon>
        <taxon>Metazoa</taxon>
        <taxon>Ecdysozoa</taxon>
        <taxon>Nematoda</taxon>
        <taxon>Chromadorea</taxon>
        <taxon>Rhabditida</taxon>
        <taxon>Rhabditina</taxon>
        <taxon>Rhabditomorpha</taxon>
        <taxon>Rhabditoidea</taxon>
        <taxon>Rhabditidae</taxon>
        <taxon>Peloderinae</taxon>
        <taxon>Caenorhabditis</taxon>
    </lineage>
</organism>
<protein>
    <submittedName>
        <fullName evidence="1">FBA_2 domain-containing protein</fullName>
    </submittedName>
</protein>
<keyword evidence="2" id="KW-1185">Reference proteome</keyword>
<dbReference type="KEGG" id="cel:CELE_C10E2.1"/>
<dbReference type="UCSC" id="C10E2.1">
    <property type="organism name" value="c. elegans"/>
</dbReference>
<dbReference type="SMR" id="O17327"/>
<dbReference type="RefSeq" id="NP_510704.3">
    <property type="nucleotide sequence ID" value="NM_078303.6"/>
</dbReference>
<dbReference type="CTD" id="182496"/>
<dbReference type="GeneID" id="182496"/>
<sequence>MPSVIQMNSVREFEEKVDSLSAGDIYNFSKLDLDLSAQLQYGVRYLKSEGLSMSMWIGSNKADIEITCVNPKKSFSWSFVKQNNPEKKWNQYFHISKKSFLIVGSTENGISLRVKKDEALNPFFALFDQLQNLFNVGIKSIVVDEDIFDSSQTVRYVIAMLYDFGCVSLRIPAFAKEPTMYQSEQVVRLLNGVKIFKSLTVNVNISHRSMVYLERVWQIPNVIMTNASYHNQLPNAGYDTTYYMDECSVDVINEIVNALMITHKSNLITMTVHIKKLDIRHLENLLANFKHFTRNDQQRKFRELRYLEKMHILTNDGVHLRRSDGALMTMYLKTKSLISQEHTFIIHAEYPWNSPMINHIDKTIETYASKKETLKTLKSNLKVATNEEQKCFKKWHNEKDRAELLKAKRALHESKIGKVKIAFEMNDYQHQINHMDFLKEMCLATQARKDFGFFSYGANQN</sequence>
<evidence type="ECO:0000313" key="1">
    <source>
        <dbReference type="EMBL" id="CCD64111.2"/>
    </source>
</evidence>